<feature type="transmembrane region" description="Helical" evidence="1">
    <location>
        <begin position="283"/>
        <end position="304"/>
    </location>
</feature>
<dbReference type="AlphaFoldDB" id="A0A1D8ARK6"/>
<proteinExistence type="predicted"/>
<accession>A0A1D8ARK6</accession>
<dbReference type="InterPro" id="IPR003593">
    <property type="entry name" value="AAA+_ATPase"/>
</dbReference>
<feature type="transmembrane region" description="Helical" evidence="1">
    <location>
        <begin position="342"/>
        <end position="363"/>
    </location>
</feature>
<dbReference type="OrthoDB" id="1120593at2"/>
<feature type="domain" description="AAA+ ATPase" evidence="2">
    <location>
        <begin position="13"/>
        <end position="175"/>
    </location>
</feature>
<sequence>MSEASVHAAAPIPSLLIAVTGGPGASKTSVLAELAAGQLARGLRVEGILALAGRRRQPGQGAEEYWLRLIGTDQELSWAIRDESLIPPYYFEPETERKLHAWAERLAALPPTPLLILDEFGKLELMGRGLLPVWKKLAGARPQIVVIALRADLVRPIEDLLGRKFDLCLAAAAPDTLPRLLRTTEDFGEWTRLGLVGGAAGGLEMTVGAMLHAARIPARGLVMSSLQGAMMTFAGFGLTQPGRVIWVPFISAGLKALSPAGSRVRPMIAICAQGLLYGGTVQLLGWNALAVTLGGALIGAWSALQGLLLQYLFLGEELIRAYDSTVLWLAGEWGVTAPSLPWVMGAWAGLCALCAGGVAATAWKLRAPPAALRRIIEREKAGAAAGTRRVGGRWREFTHWQFWLPLLLVSGILLAAGRSWESIAWLALRFVAVGFLLMTLVSCLRPARWADYLRKLGWWGPALALGGALRRREAPKE</sequence>
<dbReference type="SUPFAM" id="SSF52540">
    <property type="entry name" value="P-loop containing nucleoside triphosphate hydrolases"/>
    <property type="match status" value="1"/>
</dbReference>
<keyword evidence="1" id="KW-1133">Transmembrane helix</keyword>
<dbReference type="KEGG" id="obg:Verru16b_00568"/>
<feature type="transmembrane region" description="Helical" evidence="1">
    <location>
        <begin position="397"/>
        <end position="417"/>
    </location>
</feature>
<evidence type="ECO:0000313" key="3">
    <source>
        <dbReference type="EMBL" id="AOS43523.1"/>
    </source>
</evidence>
<protein>
    <recommendedName>
        <fullName evidence="2">AAA+ ATPase domain-containing protein</fullName>
    </recommendedName>
</protein>
<evidence type="ECO:0000313" key="4">
    <source>
        <dbReference type="Proteomes" id="UP000095228"/>
    </source>
</evidence>
<dbReference type="RefSeq" id="WP_069960864.1">
    <property type="nucleotide sequence ID" value="NZ_CP016094.1"/>
</dbReference>
<dbReference type="EMBL" id="CP016094">
    <property type="protein sequence ID" value="AOS43523.1"/>
    <property type="molecule type" value="Genomic_DNA"/>
</dbReference>
<evidence type="ECO:0000259" key="2">
    <source>
        <dbReference type="SMART" id="SM00382"/>
    </source>
</evidence>
<dbReference type="InterPro" id="IPR027417">
    <property type="entry name" value="P-loop_NTPase"/>
</dbReference>
<feature type="transmembrane region" description="Helical" evidence="1">
    <location>
        <begin position="423"/>
        <end position="444"/>
    </location>
</feature>
<keyword evidence="1" id="KW-0812">Transmembrane</keyword>
<gene>
    <name evidence="3" type="ORF">Verru16b_00568</name>
</gene>
<organism evidence="3 4">
    <name type="scientific">Lacunisphaera limnophila</name>
    <dbReference type="NCBI Taxonomy" id="1838286"/>
    <lineage>
        <taxon>Bacteria</taxon>
        <taxon>Pseudomonadati</taxon>
        <taxon>Verrucomicrobiota</taxon>
        <taxon>Opitutia</taxon>
        <taxon>Opitutales</taxon>
        <taxon>Opitutaceae</taxon>
        <taxon>Lacunisphaera</taxon>
    </lineage>
</organism>
<dbReference type="Proteomes" id="UP000095228">
    <property type="component" value="Chromosome"/>
</dbReference>
<keyword evidence="1" id="KW-0472">Membrane</keyword>
<reference evidence="3 4" key="1">
    <citation type="submission" date="2016-06" db="EMBL/GenBank/DDBJ databases">
        <title>Three novel species with peptidoglycan cell walls form the new genus Lacunisphaera gen. nov. in the family Opitutaceae of the verrucomicrobial subdivision 4.</title>
        <authorList>
            <person name="Rast P."/>
            <person name="Gloeckner I."/>
            <person name="Jogler M."/>
            <person name="Boedeker C."/>
            <person name="Jeske O."/>
            <person name="Wiegand S."/>
            <person name="Reinhardt R."/>
            <person name="Schumann P."/>
            <person name="Rohde M."/>
            <person name="Spring S."/>
            <person name="Gloeckner F.O."/>
            <person name="Jogler C."/>
        </authorList>
    </citation>
    <scope>NUCLEOTIDE SEQUENCE [LARGE SCALE GENOMIC DNA]</scope>
    <source>
        <strain evidence="3 4">IG16b</strain>
    </source>
</reference>
<evidence type="ECO:0000256" key="1">
    <source>
        <dbReference type="SAM" id="Phobius"/>
    </source>
</evidence>
<dbReference type="Gene3D" id="3.40.50.300">
    <property type="entry name" value="P-loop containing nucleotide triphosphate hydrolases"/>
    <property type="match status" value="1"/>
</dbReference>
<name>A0A1D8ARK6_9BACT</name>
<dbReference type="SMART" id="SM00382">
    <property type="entry name" value="AAA"/>
    <property type="match status" value="1"/>
</dbReference>
<keyword evidence="4" id="KW-1185">Reference proteome</keyword>